<proteinExistence type="predicted"/>
<dbReference type="EMBL" id="LBOW01000006">
    <property type="protein sequence ID" value="KKP44831.1"/>
    <property type="molecule type" value="Genomic_DNA"/>
</dbReference>
<dbReference type="Proteomes" id="UP000034778">
    <property type="component" value="Unassembled WGS sequence"/>
</dbReference>
<dbReference type="Pfam" id="PF18915">
    <property type="entry name" value="DUF5667"/>
    <property type="match status" value="1"/>
</dbReference>
<dbReference type="AlphaFoldDB" id="A0A0G0A0X6"/>
<dbReference type="STRING" id="1618566.UR35_C0006G0066"/>
<evidence type="ECO:0000313" key="3">
    <source>
        <dbReference type="Proteomes" id="UP000034778"/>
    </source>
</evidence>
<dbReference type="InterPro" id="IPR043725">
    <property type="entry name" value="DUF5667"/>
</dbReference>
<evidence type="ECO:0000313" key="2">
    <source>
        <dbReference type="EMBL" id="KKP44831.1"/>
    </source>
</evidence>
<reference evidence="2 3" key="1">
    <citation type="journal article" date="2015" name="Nature">
        <title>rRNA introns, odd ribosomes, and small enigmatic genomes across a large radiation of phyla.</title>
        <authorList>
            <person name="Brown C.T."/>
            <person name="Hug L.A."/>
            <person name="Thomas B.C."/>
            <person name="Sharon I."/>
            <person name="Castelle C.J."/>
            <person name="Singh A."/>
            <person name="Wilkins M.J."/>
            <person name="Williams K.H."/>
            <person name="Banfield J.F."/>
        </authorList>
    </citation>
    <scope>NUCLEOTIDE SEQUENCE [LARGE SCALE GENOMIC DNA]</scope>
</reference>
<accession>A0A0G0A0X6</accession>
<protein>
    <recommendedName>
        <fullName evidence="1">DUF5667 domain-containing protein</fullName>
    </recommendedName>
</protein>
<feature type="domain" description="DUF5667" evidence="1">
    <location>
        <begin position="59"/>
        <end position="155"/>
    </location>
</feature>
<comment type="caution">
    <text evidence="2">The sequence shown here is derived from an EMBL/GenBank/DDBJ whole genome shotgun (WGS) entry which is preliminary data.</text>
</comment>
<evidence type="ECO:0000259" key="1">
    <source>
        <dbReference type="Pfam" id="PF18915"/>
    </source>
</evidence>
<name>A0A0G0A0X6_9BACT</name>
<organism evidence="2 3">
    <name type="scientific">Candidatus Woesebacteria bacterium GW2011_GWB1_33_22</name>
    <dbReference type="NCBI Taxonomy" id="1618566"/>
    <lineage>
        <taxon>Bacteria</taxon>
        <taxon>Candidatus Woeseibacteriota</taxon>
    </lineage>
</organism>
<gene>
    <name evidence="2" type="ORF">UR35_C0006G0066</name>
</gene>
<sequence>MKSRIAGISATILIAFIILLASLLRSVTPNYAYSPMVLSEKTNKVESVTIDYVLAYQGKILPDNPLWYIKVLRDKIWLVGTFKPVKKAELNLLFADKRLNASLELFKKNKPDLGLSVLTKSGKYLEKSASIMNDDKDFYSKLAVASLKHREVIEEEILPLTPEDLRPQVIKVKDYSKLAYEKVKDKMLSVGLVPPSNPFETK</sequence>